<protein>
    <submittedName>
        <fullName evidence="2">MIF4G domain-containing protein</fullName>
    </submittedName>
</protein>
<evidence type="ECO:0000313" key="2">
    <source>
        <dbReference type="WBParaSite" id="RSKR_0000026300.1"/>
    </source>
</evidence>
<reference evidence="2" key="1">
    <citation type="submission" date="2016-11" db="UniProtKB">
        <authorList>
            <consortium name="WormBaseParasite"/>
        </authorList>
    </citation>
    <scope>IDENTIFICATION</scope>
    <source>
        <strain evidence="2">KR3021</strain>
    </source>
</reference>
<accession>A0AC35TGE3</accession>
<name>A0AC35TGE3_9BILA</name>
<sequence length="173" mass="19715">MVKEGSSNSAASRQAGEDSRRRLCKWRTEYRNTNGAESFNPKLRGLPSSKKHGSIRNTIETILGVDGEERGRIALIGSSNSKFYLAKSHKKDLAREEMIREAQDVFENGNFRNVEKYLASIIKTLLPYKFEKLFIEISDKIVSTGLTDVNDERAIQDVINIYSHSDYIARFSY</sequence>
<dbReference type="Proteomes" id="UP000095286">
    <property type="component" value="Unplaced"/>
</dbReference>
<evidence type="ECO:0000313" key="1">
    <source>
        <dbReference type="Proteomes" id="UP000095286"/>
    </source>
</evidence>
<organism evidence="1 2">
    <name type="scientific">Rhabditophanes sp. KR3021</name>
    <dbReference type="NCBI Taxonomy" id="114890"/>
    <lineage>
        <taxon>Eukaryota</taxon>
        <taxon>Metazoa</taxon>
        <taxon>Ecdysozoa</taxon>
        <taxon>Nematoda</taxon>
        <taxon>Chromadorea</taxon>
        <taxon>Rhabditida</taxon>
        <taxon>Tylenchina</taxon>
        <taxon>Panagrolaimomorpha</taxon>
        <taxon>Strongyloidoidea</taxon>
        <taxon>Alloionematidae</taxon>
        <taxon>Rhabditophanes</taxon>
    </lineage>
</organism>
<dbReference type="WBParaSite" id="RSKR_0000026300.1">
    <property type="protein sequence ID" value="RSKR_0000026300.1"/>
    <property type="gene ID" value="RSKR_0000026300"/>
</dbReference>
<proteinExistence type="predicted"/>